<dbReference type="PANTHER" id="PTHR33129">
    <property type="entry name" value="PROTEIN KINASE DOMAIN-CONTAINING PROTEIN-RELATED"/>
    <property type="match status" value="1"/>
</dbReference>
<dbReference type="OrthoDB" id="2442361at2759"/>
<evidence type="ECO:0000313" key="1">
    <source>
        <dbReference type="EMBL" id="CAG8673861.1"/>
    </source>
</evidence>
<protein>
    <submittedName>
        <fullName evidence="1">1455_t:CDS:1</fullName>
    </submittedName>
</protein>
<proteinExistence type="predicted"/>
<keyword evidence="2" id="KW-1185">Reference proteome</keyword>
<feature type="non-terminal residue" evidence="1">
    <location>
        <position position="580"/>
    </location>
</feature>
<dbReference type="InterPro" id="IPR052980">
    <property type="entry name" value="Crinkler_effector"/>
</dbReference>
<accession>A0A9N9EEB0</accession>
<dbReference type="PANTHER" id="PTHR33129:SF1">
    <property type="entry name" value="ATP-BINDING PROTEIN"/>
    <property type="match status" value="1"/>
</dbReference>
<organism evidence="1 2">
    <name type="scientific">Funneliformis caledonium</name>
    <dbReference type="NCBI Taxonomy" id="1117310"/>
    <lineage>
        <taxon>Eukaryota</taxon>
        <taxon>Fungi</taxon>
        <taxon>Fungi incertae sedis</taxon>
        <taxon>Mucoromycota</taxon>
        <taxon>Glomeromycotina</taxon>
        <taxon>Glomeromycetes</taxon>
        <taxon>Glomerales</taxon>
        <taxon>Glomeraceae</taxon>
        <taxon>Funneliformis</taxon>
    </lineage>
</organism>
<dbReference type="SUPFAM" id="SSF52540">
    <property type="entry name" value="P-loop containing nucleoside triphosphate hydrolases"/>
    <property type="match status" value="1"/>
</dbReference>
<dbReference type="EMBL" id="CAJVPQ010005685">
    <property type="protein sequence ID" value="CAG8673861.1"/>
    <property type="molecule type" value="Genomic_DNA"/>
</dbReference>
<sequence>YIVEMSLFFVALTHPLPNPSLVDIAEVMKNTKDDVFSLTLWKIEDLYEENAPKWEELTTLVRSYTETDIEKFGGKKLSSTKKFIEEFSVVPENRVHILVQFPPPATAGKRKLEYSDEDNVKKDKLMDFQEKNKNMIKLLIENLDSIDTNQQAFNVPPLPLPGEVDKIAIYNRKCYNYYRNLILNNESHNRFLITGNPGIGKIYFGRLMLVELLKKGNKVIFDCKDCTLYINLRGESFTVDSKKEYLLLAQGKFIMVSSHKRDIIGDFDKQKCKTLYMQTWNEEELLKCWDKLYKVKISEETIKKKFRLCGGVPRWIFDNDMSYKKIYKMIVSASESFDQNILDYQAKLFIGHEFSHKIIHIHTNSEETKDPYTDAFCLFASKYAASKCLDHLKKHNKEKLRTFIDSARNIKEMSALQGQLFELLSHEILRWGGKFLVRKLTERGAEPEEFEEFESDLKEIFFWSIDEITGDIQQGQKNYYRPDSDTFESIDSYVYPNKMFQITVSRRHGVKQDGLRAIKEVLDEDSDINIYFVVPKDKFGNFKTKQPYENKGDGKKFDVWINKIVQYALCIDFDKYCGEL</sequence>
<name>A0A9N9EEB0_9GLOM</name>
<reference evidence="1" key="1">
    <citation type="submission" date="2021-06" db="EMBL/GenBank/DDBJ databases">
        <authorList>
            <person name="Kallberg Y."/>
            <person name="Tangrot J."/>
            <person name="Rosling A."/>
        </authorList>
    </citation>
    <scope>NUCLEOTIDE SEQUENCE</scope>
    <source>
        <strain evidence="1">UK204</strain>
    </source>
</reference>
<dbReference type="InterPro" id="IPR027417">
    <property type="entry name" value="P-loop_NTPase"/>
</dbReference>
<dbReference type="AlphaFoldDB" id="A0A9N9EEB0"/>
<dbReference type="Proteomes" id="UP000789570">
    <property type="component" value="Unassembled WGS sequence"/>
</dbReference>
<comment type="caution">
    <text evidence="1">The sequence shown here is derived from an EMBL/GenBank/DDBJ whole genome shotgun (WGS) entry which is preliminary data.</text>
</comment>
<evidence type="ECO:0000313" key="2">
    <source>
        <dbReference type="Proteomes" id="UP000789570"/>
    </source>
</evidence>
<gene>
    <name evidence="1" type="ORF">FCALED_LOCUS12153</name>
</gene>